<dbReference type="PANTHER" id="PTHR13061:SF29">
    <property type="entry name" value="GAMMA CARBONIC ANHYDRASE-LIKE 1, MITOCHONDRIAL-RELATED"/>
    <property type="match status" value="1"/>
</dbReference>
<dbReference type="EMBL" id="QMFB01000016">
    <property type="protein sequence ID" value="RAV18506.1"/>
    <property type="molecule type" value="Genomic_DNA"/>
</dbReference>
<name>A0A329MGI2_9BACL</name>
<dbReference type="InterPro" id="IPR047324">
    <property type="entry name" value="LbH_gamma_CA-like"/>
</dbReference>
<accession>A0A329MGI2</accession>
<keyword evidence="2" id="KW-1185">Reference proteome</keyword>
<dbReference type="CDD" id="cd04645">
    <property type="entry name" value="LbH_gamma_CA_like"/>
    <property type="match status" value="1"/>
</dbReference>
<dbReference type="SUPFAM" id="SSF51161">
    <property type="entry name" value="Trimeric LpxA-like enzymes"/>
    <property type="match status" value="1"/>
</dbReference>
<evidence type="ECO:0000313" key="2">
    <source>
        <dbReference type="Proteomes" id="UP000250369"/>
    </source>
</evidence>
<organism evidence="1 2">
    <name type="scientific">Paenibacillus contaminans</name>
    <dbReference type="NCBI Taxonomy" id="450362"/>
    <lineage>
        <taxon>Bacteria</taxon>
        <taxon>Bacillati</taxon>
        <taxon>Bacillota</taxon>
        <taxon>Bacilli</taxon>
        <taxon>Bacillales</taxon>
        <taxon>Paenibacillaceae</taxon>
        <taxon>Paenibacillus</taxon>
    </lineage>
</organism>
<dbReference type="InterPro" id="IPR050484">
    <property type="entry name" value="Transf_Hexapept/Carb_Anhydrase"/>
</dbReference>
<evidence type="ECO:0000313" key="1">
    <source>
        <dbReference type="EMBL" id="RAV18506.1"/>
    </source>
</evidence>
<dbReference type="OrthoDB" id="9803036at2"/>
<dbReference type="InterPro" id="IPR001451">
    <property type="entry name" value="Hexapep"/>
</dbReference>
<dbReference type="InterPro" id="IPR011004">
    <property type="entry name" value="Trimer_LpxA-like_sf"/>
</dbReference>
<gene>
    <name evidence="1" type="ORF">DQG23_24700</name>
</gene>
<dbReference type="Pfam" id="PF00132">
    <property type="entry name" value="Hexapep"/>
    <property type="match status" value="1"/>
</dbReference>
<sequence length="176" mass="18942">MIHTYKGIKPRLHESAFIAEGARLIGDVTLGEQATVWYNAVLRGDLAPVSIGDRSNIQDGCIGHVNTKQPLLVGSDVSVGHAAIIHGCKIGEGSLVGMGAILLNGSEIGEYTLVAAGSLVPENKRFPAYTLLMGSPARVVRELTEDDLKRMKRTSASYVEKGMEYSLERGDKPHEI</sequence>
<proteinExistence type="predicted"/>
<comment type="caution">
    <text evidence="1">The sequence shown here is derived from an EMBL/GenBank/DDBJ whole genome shotgun (WGS) entry which is preliminary data.</text>
</comment>
<dbReference type="Proteomes" id="UP000250369">
    <property type="component" value="Unassembled WGS sequence"/>
</dbReference>
<reference evidence="1 2" key="1">
    <citation type="journal article" date="2009" name="Int. J. Syst. Evol. Microbiol.">
        <title>Paenibacillus contaminans sp. nov., isolated from a contaminated laboratory plate.</title>
        <authorList>
            <person name="Chou J.H."/>
            <person name="Lee J.H."/>
            <person name="Lin M.C."/>
            <person name="Chang P.S."/>
            <person name="Arun A.B."/>
            <person name="Young C.C."/>
            <person name="Chen W.M."/>
        </authorList>
    </citation>
    <scope>NUCLEOTIDE SEQUENCE [LARGE SCALE GENOMIC DNA]</scope>
    <source>
        <strain evidence="1 2">CKOBP-6</strain>
    </source>
</reference>
<dbReference type="PANTHER" id="PTHR13061">
    <property type="entry name" value="DYNACTIN SUBUNIT P25"/>
    <property type="match status" value="1"/>
</dbReference>
<protein>
    <submittedName>
        <fullName evidence="1">Gamma carbonic anhydrase family protein</fullName>
    </submittedName>
</protein>
<dbReference type="Gene3D" id="2.160.10.10">
    <property type="entry name" value="Hexapeptide repeat proteins"/>
    <property type="match status" value="1"/>
</dbReference>
<dbReference type="AlphaFoldDB" id="A0A329MGI2"/>
<dbReference type="RefSeq" id="WP_113033656.1">
    <property type="nucleotide sequence ID" value="NZ_QMFB01000016.1"/>
</dbReference>